<name>A0AAJ0MQC6_9PEZI</name>
<accession>A0AAJ0MQC6</accession>
<dbReference type="Proteomes" id="UP001285908">
    <property type="component" value="Unassembled WGS sequence"/>
</dbReference>
<reference evidence="1 2" key="1">
    <citation type="journal article" date="2023" name="Mol. Phylogenet. Evol.">
        <title>Genome-scale phylogeny and comparative genomics of the fungal order Sordariales.</title>
        <authorList>
            <person name="Hensen N."/>
            <person name="Bonometti L."/>
            <person name="Westerberg I."/>
            <person name="Brannstrom I.O."/>
            <person name="Guillou S."/>
            <person name="Cros-Aarteil S."/>
            <person name="Calhoun S."/>
            <person name="Haridas S."/>
            <person name="Kuo A."/>
            <person name="Mondo S."/>
            <person name="Pangilinan J."/>
            <person name="Riley R."/>
            <person name="LaButti K."/>
            <person name="Andreopoulos B."/>
            <person name="Lipzen A."/>
            <person name="Chen C."/>
            <person name="Yan M."/>
            <person name="Daum C."/>
            <person name="Ng V."/>
            <person name="Clum A."/>
            <person name="Steindorff A."/>
            <person name="Ohm R.A."/>
            <person name="Martin F."/>
            <person name="Silar P."/>
            <person name="Natvig D.O."/>
            <person name="Lalanne C."/>
            <person name="Gautier V."/>
            <person name="Ament-Velasquez S.L."/>
            <person name="Kruys A."/>
            <person name="Hutchinson M.I."/>
            <person name="Powell A.J."/>
            <person name="Barry K."/>
            <person name="Miller A.N."/>
            <person name="Grigoriev I.V."/>
            <person name="Debuchy R."/>
            <person name="Gladieux P."/>
            <person name="Hiltunen Thoren M."/>
            <person name="Johannesson H."/>
        </authorList>
    </citation>
    <scope>NUCLEOTIDE SEQUENCE [LARGE SCALE GENOMIC DNA]</scope>
    <source>
        <strain evidence="1 2">FGSC 10403</strain>
    </source>
</reference>
<dbReference type="EMBL" id="JAULSX010000005">
    <property type="protein sequence ID" value="KAK3490738.1"/>
    <property type="molecule type" value="Genomic_DNA"/>
</dbReference>
<gene>
    <name evidence="1" type="ORF">B0T23DRAFT_168626</name>
</gene>
<protein>
    <submittedName>
        <fullName evidence="1">Uncharacterized protein</fullName>
    </submittedName>
</protein>
<comment type="caution">
    <text evidence="1">The sequence shown here is derived from an EMBL/GenBank/DDBJ whole genome shotgun (WGS) entry which is preliminary data.</text>
</comment>
<keyword evidence="2" id="KW-1185">Reference proteome</keyword>
<dbReference type="RefSeq" id="XP_062691921.1">
    <property type="nucleotide sequence ID" value="XM_062832868.1"/>
</dbReference>
<evidence type="ECO:0000313" key="1">
    <source>
        <dbReference type="EMBL" id="KAK3490738.1"/>
    </source>
</evidence>
<sequence>MFVNLSACLGSSVLDLGRAELELTTPASLFPTCCGHCFDLPKNPLTTRTMLTPHLISCMPGPGEQKGDGAGPPFSVHYSWSPRIRQMAP</sequence>
<proteinExistence type="predicted"/>
<dbReference type="GeneID" id="87870490"/>
<organism evidence="1 2">
    <name type="scientific">Neurospora hispaniola</name>
    <dbReference type="NCBI Taxonomy" id="588809"/>
    <lineage>
        <taxon>Eukaryota</taxon>
        <taxon>Fungi</taxon>
        <taxon>Dikarya</taxon>
        <taxon>Ascomycota</taxon>
        <taxon>Pezizomycotina</taxon>
        <taxon>Sordariomycetes</taxon>
        <taxon>Sordariomycetidae</taxon>
        <taxon>Sordariales</taxon>
        <taxon>Sordariaceae</taxon>
        <taxon>Neurospora</taxon>
    </lineage>
</organism>
<evidence type="ECO:0000313" key="2">
    <source>
        <dbReference type="Proteomes" id="UP001285908"/>
    </source>
</evidence>
<dbReference type="AlphaFoldDB" id="A0AAJ0MQC6"/>